<comment type="caution">
    <text evidence="2">The sequence shown here is derived from an EMBL/GenBank/DDBJ whole genome shotgun (WGS) entry which is preliminary data.</text>
</comment>
<dbReference type="Gene3D" id="3.40.50.11440">
    <property type="match status" value="1"/>
</dbReference>
<dbReference type="Proteomes" id="UP000824169">
    <property type="component" value="Unassembled WGS sequence"/>
</dbReference>
<gene>
    <name evidence="2" type="ORF">IAB71_07560</name>
</gene>
<dbReference type="PANTHER" id="PTHR33171">
    <property type="entry name" value="LAR_N DOMAIN-CONTAINING PROTEIN"/>
    <property type="match status" value="1"/>
</dbReference>
<dbReference type="GO" id="GO:0050043">
    <property type="term" value="F:lactate racemase activity"/>
    <property type="evidence" value="ECO:0007669"/>
    <property type="project" value="InterPro"/>
</dbReference>
<dbReference type="EMBL" id="DVOO01000022">
    <property type="protein sequence ID" value="HIV25623.1"/>
    <property type="molecule type" value="Genomic_DNA"/>
</dbReference>
<dbReference type="InterPro" id="IPR018657">
    <property type="entry name" value="LarA-like_N"/>
</dbReference>
<reference evidence="2" key="1">
    <citation type="submission" date="2020-10" db="EMBL/GenBank/DDBJ databases">
        <authorList>
            <person name="Gilroy R."/>
        </authorList>
    </citation>
    <scope>NUCLEOTIDE SEQUENCE</scope>
    <source>
        <strain evidence="2">CHK188-20938</strain>
    </source>
</reference>
<protein>
    <submittedName>
        <fullName evidence="2">DUF2088 domain-containing protein</fullName>
    </submittedName>
</protein>
<evidence type="ECO:0000313" key="3">
    <source>
        <dbReference type="Proteomes" id="UP000824169"/>
    </source>
</evidence>
<feature type="domain" description="LarA-like N-terminal" evidence="1">
    <location>
        <begin position="7"/>
        <end position="218"/>
    </location>
</feature>
<dbReference type="Pfam" id="PF09861">
    <property type="entry name" value="Lar_N"/>
    <property type="match status" value="1"/>
</dbReference>
<sequence length="328" mass="36525">MRLEFEYGHGTMAAELPDSTDVFIPGETVADPPYIPEDKLKDAYLESLAHPIGMPRLSELAHKGSTVTFVVPDRVKGGEQATSHRKLSIRYILDELYGAGVEKKDILFIISNGLHPRSTEADARAIFGDELFHEFWPTGQIISHDSEDPDHMVDLGLTGRGDPVYMNKYVFDCDIPILIGHVQGNPYGGYSGGYKHSATGITNWKSIASHHVPSVMHRKDFTPVNGGSLMRTKFDEISMHMEEKMGHPFFCCDAVLDTNARQITIYSGYAKEMMPESWKIADKRTFVGENPNILALPMTYKKASVHLCMKNPAEDCMDAYGHVPPCMG</sequence>
<organism evidence="2 3">
    <name type="scientific">Candidatus Scatomonas pullistercoris</name>
    <dbReference type="NCBI Taxonomy" id="2840920"/>
    <lineage>
        <taxon>Bacteria</taxon>
        <taxon>Bacillati</taxon>
        <taxon>Bacillota</taxon>
        <taxon>Clostridia</taxon>
        <taxon>Lachnospirales</taxon>
        <taxon>Lachnospiraceae</taxon>
        <taxon>Lachnospiraceae incertae sedis</taxon>
        <taxon>Candidatus Scatomonas</taxon>
    </lineage>
</organism>
<reference evidence="2" key="2">
    <citation type="journal article" date="2021" name="PeerJ">
        <title>Extensive microbial diversity within the chicken gut microbiome revealed by metagenomics and culture.</title>
        <authorList>
            <person name="Gilroy R."/>
            <person name="Ravi A."/>
            <person name="Getino M."/>
            <person name="Pursley I."/>
            <person name="Horton D.L."/>
            <person name="Alikhan N.F."/>
            <person name="Baker D."/>
            <person name="Gharbi K."/>
            <person name="Hall N."/>
            <person name="Watson M."/>
            <person name="Adriaenssens E.M."/>
            <person name="Foster-Nyarko E."/>
            <person name="Jarju S."/>
            <person name="Secka A."/>
            <person name="Antonio M."/>
            <person name="Oren A."/>
            <person name="Chaudhuri R.R."/>
            <person name="La Ragione R."/>
            <person name="Hildebrand F."/>
            <person name="Pallen M.J."/>
        </authorList>
    </citation>
    <scope>NUCLEOTIDE SEQUENCE</scope>
    <source>
        <strain evidence="2">CHK188-20938</strain>
    </source>
</reference>
<accession>A0A9D1P2Y3</accession>
<evidence type="ECO:0000313" key="2">
    <source>
        <dbReference type="EMBL" id="HIV25623.1"/>
    </source>
</evidence>
<dbReference type="PANTHER" id="PTHR33171:SF17">
    <property type="entry name" value="LARA-LIKE N-TERMINAL DOMAIN-CONTAINING PROTEIN"/>
    <property type="match status" value="1"/>
</dbReference>
<proteinExistence type="predicted"/>
<dbReference type="InterPro" id="IPR048068">
    <property type="entry name" value="LarA-like"/>
</dbReference>
<name>A0A9D1P2Y3_9FIRM</name>
<evidence type="ECO:0000259" key="1">
    <source>
        <dbReference type="Pfam" id="PF09861"/>
    </source>
</evidence>
<dbReference type="AlphaFoldDB" id="A0A9D1P2Y3"/>